<accession>A0A9D4SUU3</accession>
<dbReference type="GO" id="GO:0015175">
    <property type="term" value="F:neutral L-amino acid transmembrane transporter activity"/>
    <property type="evidence" value="ECO:0007669"/>
    <property type="project" value="TreeGrafter"/>
</dbReference>
<dbReference type="PANTHER" id="PTHR11958">
    <property type="entry name" value="SODIUM/DICARBOXYLATE SYMPORTER-RELATED"/>
    <property type="match status" value="1"/>
</dbReference>
<organism evidence="8 9">
    <name type="scientific">Rhipicephalus sanguineus</name>
    <name type="common">Brown dog tick</name>
    <name type="synonym">Ixodes sanguineus</name>
    <dbReference type="NCBI Taxonomy" id="34632"/>
    <lineage>
        <taxon>Eukaryota</taxon>
        <taxon>Metazoa</taxon>
        <taxon>Ecdysozoa</taxon>
        <taxon>Arthropoda</taxon>
        <taxon>Chelicerata</taxon>
        <taxon>Arachnida</taxon>
        <taxon>Acari</taxon>
        <taxon>Parasitiformes</taxon>
        <taxon>Ixodida</taxon>
        <taxon>Ixodoidea</taxon>
        <taxon>Ixodidae</taxon>
        <taxon>Rhipicephalinae</taxon>
        <taxon>Rhipicephalus</taxon>
        <taxon>Rhipicephalus</taxon>
    </lineage>
</organism>
<feature type="transmembrane region" description="Helical" evidence="7">
    <location>
        <begin position="12"/>
        <end position="34"/>
    </location>
</feature>
<evidence type="ECO:0000256" key="3">
    <source>
        <dbReference type="ARBA" id="ARBA00022448"/>
    </source>
</evidence>
<evidence type="ECO:0000256" key="2">
    <source>
        <dbReference type="ARBA" id="ARBA00006148"/>
    </source>
</evidence>
<gene>
    <name evidence="8" type="ORF">HPB52_018434</name>
</gene>
<protein>
    <recommendedName>
        <fullName evidence="7">Amino acid transporter</fullName>
    </recommendedName>
</protein>
<dbReference type="SUPFAM" id="SSF118215">
    <property type="entry name" value="Proton glutamate symport protein"/>
    <property type="match status" value="1"/>
</dbReference>
<proteinExistence type="inferred from homology"/>
<dbReference type="GO" id="GO:0005313">
    <property type="term" value="F:L-glutamate transmembrane transporter activity"/>
    <property type="evidence" value="ECO:0007669"/>
    <property type="project" value="TreeGrafter"/>
</dbReference>
<reference evidence="8" key="1">
    <citation type="journal article" date="2020" name="Cell">
        <title>Large-Scale Comparative Analyses of Tick Genomes Elucidate Their Genetic Diversity and Vector Capacities.</title>
        <authorList>
            <consortium name="Tick Genome and Microbiome Consortium (TIGMIC)"/>
            <person name="Jia N."/>
            <person name="Wang J."/>
            <person name="Shi W."/>
            <person name="Du L."/>
            <person name="Sun Y."/>
            <person name="Zhan W."/>
            <person name="Jiang J.F."/>
            <person name="Wang Q."/>
            <person name="Zhang B."/>
            <person name="Ji P."/>
            <person name="Bell-Sakyi L."/>
            <person name="Cui X.M."/>
            <person name="Yuan T.T."/>
            <person name="Jiang B.G."/>
            <person name="Yang W.F."/>
            <person name="Lam T.T."/>
            <person name="Chang Q.C."/>
            <person name="Ding S.J."/>
            <person name="Wang X.J."/>
            <person name="Zhu J.G."/>
            <person name="Ruan X.D."/>
            <person name="Zhao L."/>
            <person name="Wei J.T."/>
            <person name="Ye R.Z."/>
            <person name="Que T.C."/>
            <person name="Du C.H."/>
            <person name="Zhou Y.H."/>
            <person name="Cheng J.X."/>
            <person name="Dai P.F."/>
            <person name="Guo W.B."/>
            <person name="Han X.H."/>
            <person name="Huang E.J."/>
            <person name="Li L.F."/>
            <person name="Wei W."/>
            <person name="Gao Y.C."/>
            <person name="Liu J.Z."/>
            <person name="Shao H.Z."/>
            <person name="Wang X."/>
            <person name="Wang C.C."/>
            <person name="Yang T.C."/>
            <person name="Huo Q.B."/>
            <person name="Li W."/>
            <person name="Chen H.Y."/>
            <person name="Chen S.E."/>
            <person name="Zhou L.G."/>
            <person name="Ni X.B."/>
            <person name="Tian J.H."/>
            <person name="Sheng Y."/>
            <person name="Liu T."/>
            <person name="Pan Y.S."/>
            <person name="Xia L.Y."/>
            <person name="Li J."/>
            <person name="Zhao F."/>
            <person name="Cao W.C."/>
        </authorList>
    </citation>
    <scope>NUCLEOTIDE SEQUENCE</scope>
    <source>
        <strain evidence="8">Rsan-2018</strain>
    </source>
</reference>
<evidence type="ECO:0000256" key="6">
    <source>
        <dbReference type="ARBA" id="ARBA00023136"/>
    </source>
</evidence>
<comment type="caution">
    <text evidence="8">The sequence shown here is derived from an EMBL/GenBank/DDBJ whole genome shotgun (WGS) entry which is preliminary data.</text>
</comment>
<dbReference type="PANTHER" id="PTHR11958:SF63">
    <property type="entry name" value="AMINO ACID TRANSPORTER"/>
    <property type="match status" value="1"/>
</dbReference>
<keyword evidence="7" id="KW-0769">Symport</keyword>
<keyword evidence="6 7" id="KW-0472">Membrane</keyword>
<sequence length="402" mass="43534">MEFPGELFLRLAGVVVIPSLTSMLVASVVTAGLAAARRMGLLAFAFYFVSKAMAMTVAYGLAVAMNPGNLAHRIDVTDARPARSKTVYVDVLHDICRFNKLDISLEGQTPTIRRVNIPNYVGMTVVSVLLGAVLATMWESCRGFIELFVAISDVMLNLGRMIMWYFPIGICFLLTSQTLRSQEFVSETRQLESYFLSLVLALAIHGMLTLPVLLIVFSRTHYRSLFSNIGLTLVTAFGTSSSNMTLTSTVSSLEDKVGLNPVVVRLVAPLGATFNKDGTAIYLVINTVFLAQRSGYHVTFLDFLATSTVTLIMSSAMAAVPGQNETCIIFTTLILGIPSQSVGVLVLSDWVTDRLATVVNVFGDAVCCCIIDERCKNLLPGASGKVTVPTEDSRQKMADGSH</sequence>
<keyword evidence="4 7" id="KW-0812">Transmembrane</keyword>
<dbReference type="InterPro" id="IPR050746">
    <property type="entry name" value="DAACS"/>
</dbReference>
<dbReference type="VEuPathDB" id="VectorBase:RSAN_029151"/>
<evidence type="ECO:0000313" key="8">
    <source>
        <dbReference type="EMBL" id="KAH7948088.1"/>
    </source>
</evidence>
<comment type="similarity">
    <text evidence="2 7">Belongs to the dicarboxylate/amino acid:cation symporter (DAACS) (TC 2.A.23) family.</text>
</comment>
<dbReference type="AlphaFoldDB" id="A0A9D4SUU3"/>
<feature type="transmembrane region" description="Helical" evidence="7">
    <location>
        <begin position="41"/>
        <end position="62"/>
    </location>
</feature>
<comment type="subcellular location">
    <subcellularLocation>
        <location evidence="1 7">Membrane</location>
        <topology evidence="1 7">Multi-pass membrane protein</topology>
    </subcellularLocation>
</comment>
<dbReference type="GO" id="GO:0015501">
    <property type="term" value="F:glutamate:sodium symporter activity"/>
    <property type="evidence" value="ECO:0007669"/>
    <property type="project" value="TreeGrafter"/>
</dbReference>
<keyword evidence="9" id="KW-1185">Reference proteome</keyword>
<dbReference type="GO" id="GO:0005886">
    <property type="term" value="C:plasma membrane"/>
    <property type="evidence" value="ECO:0007669"/>
    <property type="project" value="TreeGrafter"/>
</dbReference>
<reference evidence="8" key="2">
    <citation type="submission" date="2021-09" db="EMBL/GenBank/DDBJ databases">
        <authorList>
            <person name="Jia N."/>
            <person name="Wang J."/>
            <person name="Shi W."/>
            <person name="Du L."/>
            <person name="Sun Y."/>
            <person name="Zhan W."/>
            <person name="Jiang J."/>
            <person name="Wang Q."/>
            <person name="Zhang B."/>
            <person name="Ji P."/>
            <person name="Sakyi L.B."/>
            <person name="Cui X."/>
            <person name="Yuan T."/>
            <person name="Jiang B."/>
            <person name="Yang W."/>
            <person name="Lam T.T.-Y."/>
            <person name="Chang Q."/>
            <person name="Ding S."/>
            <person name="Wang X."/>
            <person name="Zhu J."/>
            <person name="Ruan X."/>
            <person name="Zhao L."/>
            <person name="Wei J."/>
            <person name="Que T."/>
            <person name="Du C."/>
            <person name="Cheng J."/>
            <person name="Dai P."/>
            <person name="Han X."/>
            <person name="Huang E."/>
            <person name="Gao Y."/>
            <person name="Liu J."/>
            <person name="Shao H."/>
            <person name="Ye R."/>
            <person name="Li L."/>
            <person name="Wei W."/>
            <person name="Wang X."/>
            <person name="Wang C."/>
            <person name="Huo Q."/>
            <person name="Li W."/>
            <person name="Guo W."/>
            <person name="Chen H."/>
            <person name="Chen S."/>
            <person name="Zhou L."/>
            <person name="Zhou L."/>
            <person name="Ni X."/>
            <person name="Tian J."/>
            <person name="Zhou Y."/>
            <person name="Sheng Y."/>
            <person name="Liu T."/>
            <person name="Pan Y."/>
            <person name="Xia L."/>
            <person name="Li J."/>
            <person name="Zhao F."/>
            <person name="Cao W."/>
        </authorList>
    </citation>
    <scope>NUCLEOTIDE SEQUENCE</scope>
    <source>
        <strain evidence="8">Rsan-2018</strain>
        <tissue evidence="8">Larvae</tissue>
    </source>
</reference>
<evidence type="ECO:0000313" key="9">
    <source>
        <dbReference type="Proteomes" id="UP000821837"/>
    </source>
</evidence>
<dbReference type="InterPro" id="IPR001991">
    <property type="entry name" value="Na-dicarboxylate_symporter"/>
</dbReference>
<evidence type="ECO:0000256" key="5">
    <source>
        <dbReference type="ARBA" id="ARBA00022989"/>
    </source>
</evidence>
<dbReference type="Pfam" id="PF00375">
    <property type="entry name" value="SDF"/>
    <property type="match status" value="1"/>
</dbReference>
<evidence type="ECO:0000256" key="1">
    <source>
        <dbReference type="ARBA" id="ARBA00004141"/>
    </source>
</evidence>
<dbReference type="Proteomes" id="UP000821837">
    <property type="component" value="Chromosome 6"/>
</dbReference>
<feature type="transmembrane region" description="Helical" evidence="7">
    <location>
        <begin position="120"/>
        <end position="138"/>
    </location>
</feature>
<dbReference type="EMBL" id="JABSTV010001252">
    <property type="protein sequence ID" value="KAH7948088.1"/>
    <property type="molecule type" value="Genomic_DNA"/>
</dbReference>
<evidence type="ECO:0000256" key="4">
    <source>
        <dbReference type="ARBA" id="ARBA00022692"/>
    </source>
</evidence>
<dbReference type="PRINTS" id="PR00173">
    <property type="entry name" value="EDTRNSPORT"/>
</dbReference>
<dbReference type="VEuPathDB" id="VectorBase:RSAN_051485"/>
<keyword evidence="3 7" id="KW-0813">Transport</keyword>
<name>A0A9D4SUU3_RHISA</name>
<feature type="transmembrane region" description="Helical" evidence="7">
    <location>
        <begin position="158"/>
        <end position="175"/>
    </location>
</feature>
<keyword evidence="5 7" id="KW-1133">Transmembrane helix</keyword>
<dbReference type="InterPro" id="IPR036458">
    <property type="entry name" value="Na:dicarbo_symporter_sf"/>
</dbReference>
<feature type="transmembrane region" description="Helical" evidence="7">
    <location>
        <begin position="195"/>
        <end position="217"/>
    </location>
</feature>
<evidence type="ECO:0000256" key="7">
    <source>
        <dbReference type="RuleBase" id="RU361216"/>
    </source>
</evidence>
<dbReference type="Gene3D" id="1.10.3860.10">
    <property type="entry name" value="Sodium:dicarboxylate symporter"/>
    <property type="match status" value="1"/>
</dbReference>